<gene>
    <name evidence="2" type="ORF">Daus18300_009831</name>
</gene>
<dbReference type="EMBL" id="JAWRVE010000103">
    <property type="protein sequence ID" value="KAL1858833.1"/>
    <property type="molecule type" value="Genomic_DNA"/>
</dbReference>
<comment type="caution">
    <text evidence="2">The sequence shown here is derived from an EMBL/GenBank/DDBJ whole genome shotgun (WGS) entry which is preliminary data.</text>
</comment>
<feature type="region of interest" description="Disordered" evidence="1">
    <location>
        <begin position="347"/>
        <end position="401"/>
    </location>
</feature>
<protein>
    <recommendedName>
        <fullName evidence="4">Ankyrin repeat protein</fullName>
    </recommendedName>
</protein>
<organism evidence="2 3">
    <name type="scientific">Diaporthe australafricana</name>
    <dbReference type="NCBI Taxonomy" id="127596"/>
    <lineage>
        <taxon>Eukaryota</taxon>
        <taxon>Fungi</taxon>
        <taxon>Dikarya</taxon>
        <taxon>Ascomycota</taxon>
        <taxon>Pezizomycotina</taxon>
        <taxon>Sordariomycetes</taxon>
        <taxon>Sordariomycetidae</taxon>
        <taxon>Diaporthales</taxon>
        <taxon>Diaporthaceae</taxon>
        <taxon>Diaporthe</taxon>
    </lineage>
</organism>
<evidence type="ECO:0008006" key="4">
    <source>
        <dbReference type="Google" id="ProtNLM"/>
    </source>
</evidence>
<dbReference type="Proteomes" id="UP001583177">
    <property type="component" value="Unassembled WGS sequence"/>
</dbReference>
<evidence type="ECO:0000256" key="1">
    <source>
        <dbReference type="SAM" id="MobiDB-lite"/>
    </source>
</evidence>
<dbReference type="InterPro" id="IPR036770">
    <property type="entry name" value="Ankyrin_rpt-contain_sf"/>
</dbReference>
<evidence type="ECO:0000313" key="3">
    <source>
        <dbReference type="Proteomes" id="UP001583177"/>
    </source>
</evidence>
<dbReference type="SUPFAM" id="SSF48403">
    <property type="entry name" value="Ankyrin repeat"/>
    <property type="match status" value="1"/>
</dbReference>
<name>A0ABR3WCK0_9PEZI</name>
<accession>A0ABR3WCK0</accession>
<evidence type="ECO:0000313" key="2">
    <source>
        <dbReference type="EMBL" id="KAL1858833.1"/>
    </source>
</evidence>
<feature type="compositionally biased region" description="Acidic residues" evidence="1">
    <location>
        <begin position="371"/>
        <end position="393"/>
    </location>
</feature>
<keyword evidence="3" id="KW-1185">Reference proteome</keyword>
<proteinExistence type="predicted"/>
<dbReference type="Gene3D" id="1.25.40.20">
    <property type="entry name" value="Ankyrin repeat-containing domain"/>
    <property type="match status" value="1"/>
</dbReference>
<reference evidence="2 3" key="1">
    <citation type="journal article" date="2024" name="IMA Fungus">
        <title>IMA Genome - F19 : A genome assembly and annotation guide to empower mycologists, including annotated draft genome sequences of Ceratocystis pirilliformis, Diaporthe australafricana, Fusarium ophioides, Paecilomyces lecythidis, and Sporothrix stenoceras.</title>
        <authorList>
            <person name="Aylward J."/>
            <person name="Wilson A.M."/>
            <person name="Visagie C.M."/>
            <person name="Spraker J."/>
            <person name="Barnes I."/>
            <person name="Buitendag C."/>
            <person name="Ceriani C."/>
            <person name="Del Mar Angel L."/>
            <person name="du Plessis D."/>
            <person name="Fuchs T."/>
            <person name="Gasser K."/>
            <person name="Kramer D."/>
            <person name="Li W."/>
            <person name="Munsamy K."/>
            <person name="Piso A."/>
            <person name="Price J.L."/>
            <person name="Sonnekus B."/>
            <person name="Thomas C."/>
            <person name="van der Nest A."/>
            <person name="van Dijk A."/>
            <person name="van Heerden A."/>
            <person name="van Vuuren N."/>
            <person name="Yilmaz N."/>
            <person name="Duong T.A."/>
            <person name="van der Merwe N.A."/>
            <person name="Wingfield M.J."/>
            <person name="Wingfield B.D."/>
        </authorList>
    </citation>
    <scope>NUCLEOTIDE SEQUENCE [LARGE SCALE GENOMIC DNA]</scope>
    <source>
        <strain evidence="2 3">CMW 18300</strain>
    </source>
</reference>
<sequence>MRTPFADKYGHPLHFAIRNGSWGVMKLLLDRLGDDQQELEISLSSLDPGHVESGDAIALLLECNVREGHLKAVILPLLRSNISDPDATLPSRSHGNDAFIDAVRAGDVGHLHGLLVDPADGGTKVTRRLDEALGVVLTTAMGNFEGYPLGPMTELLVNAGADLERFEGEHLDVALAAAKSAGFEHLVQRLLRRGASPMALEKYGVPPEPGMDSISEYGSSSGSAFGELEQSAADFIARSFLKEPHIRKLCVEASQRLGEAQFIRNNRGMLKGLYIDAKDEVQKDPFRKEVKRSQKEAVEFFRSRRRRIELSRSILEKLRAPTLPQDFFPPEPVRHDQGELLGRFLKDCDATGPVQPPPEIVEEEINRDSYSENDNDNDNDSDSDSDSDNDNDSDGPRLRSEDSWLNKLIDTEAFLIQTNAFEKYTARLAQSIGAGVDEPLGPDNAPDMKLAT</sequence>